<evidence type="ECO:0000256" key="1">
    <source>
        <dbReference type="SAM" id="Phobius"/>
    </source>
</evidence>
<organism evidence="2">
    <name type="scientific">marine sediment metagenome</name>
    <dbReference type="NCBI Taxonomy" id="412755"/>
    <lineage>
        <taxon>unclassified sequences</taxon>
        <taxon>metagenomes</taxon>
        <taxon>ecological metagenomes</taxon>
    </lineage>
</organism>
<dbReference type="EMBL" id="BARV01040251">
    <property type="protein sequence ID" value="GAI52209.1"/>
    <property type="molecule type" value="Genomic_DNA"/>
</dbReference>
<name>X1R9E0_9ZZZZ</name>
<dbReference type="Gene3D" id="2.120.10.30">
    <property type="entry name" value="TolB, C-terminal domain"/>
    <property type="match status" value="1"/>
</dbReference>
<keyword evidence="1" id="KW-0472">Membrane</keyword>
<sequence length="171" mass="19212">MKIIGYWLFFFIICAGVISLGWGLASGKNSAEINFPSELKFSGVSWDGENFWVLNYQSAPLKCRILKLGADGTVIKAIEAPGKCVREDIHNFGVRNITFDGENFWISHWNEGKIYQISPTGEILTSFTISEVGTLLPTGLTWDGRYLWVLHWSNKTIYQVDTSGNVIKKIS</sequence>
<keyword evidence="1" id="KW-1133">Transmembrane helix</keyword>
<evidence type="ECO:0008006" key="3">
    <source>
        <dbReference type="Google" id="ProtNLM"/>
    </source>
</evidence>
<reference evidence="2" key="1">
    <citation type="journal article" date="2014" name="Front. Microbiol.">
        <title>High frequency of phylogenetically diverse reductive dehalogenase-homologous genes in deep subseafloor sedimentary metagenomes.</title>
        <authorList>
            <person name="Kawai M."/>
            <person name="Futagami T."/>
            <person name="Toyoda A."/>
            <person name="Takaki Y."/>
            <person name="Nishi S."/>
            <person name="Hori S."/>
            <person name="Arai W."/>
            <person name="Tsubouchi T."/>
            <person name="Morono Y."/>
            <person name="Uchiyama I."/>
            <person name="Ito T."/>
            <person name="Fujiyama A."/>
            <person name="Inagaki F."/>
            <person name="Takami H."/>
        </authorList>
    </citation>
    <scope>NUCLEOTIDE SEQUENCE</scope>
    <source>
        <strain evidence="2">Expedition CK06-06</strain>
    </source>
</reference>
<dbReference type="InterPro" id="IPR011042">
    <property type="entry name" value="6-blade_b-propeller_TolB-like"/>
</dbReference>
<protein>
    <recommendedName>
        <fullName evidence="3">SMP-30/Gluconolactonase/LRE-like region domain-containing protein</fullName>
    </recommendedName>
</protein>
<accession>X1R9E0</accession>
<dbReference type="SUPFAM" id="SSF63825">
    <property type="entry name" value="YWTD domain"/>
    <property type="match status" value="1"/>
</dbReference>
<dbReference type="AlphaFoldDB" id="X1R9E0"/>
<keyword evidence="1" id="KW-0812">Transmembrane</keyword>
<comment type="caution">
    <text evidence="2">The sequence shown here is derived from an EMBL/GenBank/DDBJ whole genome shotgun (WGS) entry which is preliminary data.</text>
</comment>
<feature type="non-terminal residue" evidence="2">
    <location>
        <position position="171"/>
    </location>
</feature>
<evidence type="ECO:0000313" key="2">
    <source>
        <dbReference type="EMBL" id="GAI52209.1"/>
    </source>
</evidence>
<proteinExistence type="predicted"/>
<gene>
    <name evidence="2" type="ORF">S06H3_61392</name>
</gene>
<feature type="transmembrane region" description="Helical" evidence="1">
    <location>
        <begin position="6"/>
        <end position="25"/>
    </location>
</feature>